<protein>
    <recommendedName>
        <fullName evidence="9">FH2 domain-containing protein</fullName>
    </recommendedName>
</protein>
<organism evidence="10 11">
    <name type="scientific">Oncorhynchus mykiss</name>
    <name type="common">Rainbow trout</name>
    <name type="synonym">Salmo gairdneri</name>
    <dbReference type="NCBI Taxonomy" id="8022"/>
    <lineage>
        <taxon>Eukaryota</taxon>
        <taxon>Metazoa</taxon>
        <taxon>Chordata</taxon>
        <taxon>Craniata</taxon>
        <taxon>Vertebrata</taxon>
        <taxon>Euteleostomi</taxon>
        <taxon>Actinopterygii</taxon>
        <taxon>Neopterygii</taxon>
        <taxon>Teleostei</taxon>
        <taxon>Protacanthopterygii</taxon>
        <taxon>Salmoniformes</taxon>
        <taxon>Salmonidae</taxon>
        <taxon>Salmoninae</taxon>
        <taxon>Oncorhynchus</taxon>
    </lineage>
</organism>
<keyword evidence="4" id="KW-0479">Metal-binding</keyword>
<dbReference type="InterPro" id="IPR042201">
    <property type="entry name" value="FH2_Formin_sf"/>
</dbReference>
<dbReference type="PROSITE" id="PS51444">
    <property type="entry name" value="FH2"/>
    <property type="match status" value="1"/>
</dbReference>
<feature type="domain" description="FH2" evidence="9">
    <location>
        <begin position="514"/>
        <end position="751"/>
    </location>
</feature>
<evidence type="ECO:0000256" key="8">
    <source>
        <dbReference type="SAM" id="MobiDB-lite"/>
    </source>
</evidence>
<feature type="region of interest" description="Disordered" evidence="8">
    <location>
        <begin position="492"/>
        <end position="515"/>
    </location>
</feature>
<comment type="subunit">
    <text evidence="3">Homotrimer.</text>
</comment>
<evidence type="ECO:0000256" key="5">
    <source>
        <dbReference type="ARBA" id="ARBA00022734"/>
    </source>
</evidence>
<dbReference type="SUPFAM" id="SSF101447">
    <property type="entry name" value="Formin homology 2 domain (FH2 domain)"/>
    <property type="match status" value="1"/>
</dbReference>
<sequence length="751" mass="83085">MAKRLCKQHCINVVLKGVAAQSSLYEIGVASNAIDGTREPEYKKQSCSHTQDDTNPWWRVDLLGVYRVKAINISTMHCCAERLDGAEIRIGNSLENNGINNPRCDVMSQIPTGKTHTFQCNEMKGRYVVVVIPGRKEYLHLCEVEVHVDGLSGLEAKLNSLEHQQLDGQRDGQANNAIDGNRESNYHKGSCSCTPTPGGELDGAEIRIGNSLENNGINNPRMSSGSQVHSFQCNEMEGRYVVVVIPGRSEYLTLCEVEVYRQIRGKHIFNQFCILEPVVNVALKGVASQLSLYGDGQANNAIDGNRESNYHKISCTHTEQETNPWWRVDLLDLYRVTAVNITNRGDVVPERLDAASFTLIIFFSPPHSLSLTLRCVVISHIPAGETNTFQCNEMEGRYVVVVIPGQNKILTLCEVEVYGLPAGPMTQSYQIKDMPLTSGLDKSWVSFLKSAPRLRLNTLDFSDLWDEEDLGLDSAEEDGGTLINQTSACLQAPPPPPPMPPSAPPPPLSTGYASSMEKPSGCRTLKLHWRELHSLPPLPRVSRFGPQTIWAGLEPVHLDTNRLEYLFETKGNGSICSVLTGRQKLPSVSVLGVKRSNIITIALSSLPPPRLLPPAIYTMDCSVLDREDVQRLQSLVPSEEELSLIRKAQAESPHSPLAPAELCLLTLGQITYLSPRLQLWAFALDYDTLEREIAEPLFHLKLAMEQLAANQTFRCILATVLAIGNFLNGCKVNNIPPSTPLHYRGSYCLCI</sequence>
<reference evidence="10" key="1">
    <citation type="journal article" date="2014" name="Nat. Commun.">
        <title>The rainbow trout genome provides novel insights into evolution after whole-genome duplication in vertebrates.</title>
        <authorList>
            <person name="Berthelot C."/>
            <person name="Brunet F."/>
            <person name="Chalopin D."/>
            <person name="Juanchich A."/>
            <person name="Bernard M."/>
            <person name="Noel B."/>
            <person name="Bento P."/>
            <person name="Da Silva C."/>
            <person name="Labadie K."/>
            <person name="Alberti A."/>
            <person name="Aury J.M."/>
            <person name="Louis A."/>
            <person name="Dehais P."/>
            <person name="Bardou P."/>
            <person name="Montfort J."/>
            <person name="Klopp C."/>
            <person name="Cabau C."/>
            <person name="Gaspin C."/>
            <person name="Thorgaard G.H."/>
            <person name="Boussaha M."/>
            <person name="Quillet E."/>
            <person name="Guyomard R."/>
            <person name="Galiana D."/>
            <person name="Bobe J."/>
            <person name="Volff J.N."/>
            <person name="Genet C."/>
            <person name="Wincker P."/>
            <person name="Jaillon O."/>
            <person name="Roest Crollius H."/>
            <person name="Guiguen Y."/>
        </authorList>
    </citation>
    <scope>NUCLEOTIDE SEQUENCE [LARGE SCALE GENOMIC DNA]</scope>
</reference>
<dbReference type="Gene3D" id="2.60.120.260">
    <property type="entry name" value="Galactose-binding domain-like"/>
    <property type="match status" value="3"/>
</dbReference>
<evidence type="ECO:0000256" key="1">
    <source>
        <dbReference type="ARBA" id="ARBA00002219"/>
    </source>
</evidence>
<dbReference type="PaxDb" id="8022-A0A060XDR1"/>
<evidence type="ECO:0000313" key="10">
    <source>
        <dbReference type="EMBL" id="CDQ77728.1"/>
    </source>
</evidence>
<dbReference type="SUPFAM" id="SSF49785">
    <property type="entry name" value="Galactose-binding domain-like"/>
    <property type="match status" value="3"/>
</dbReference>
<evidence type="ECO:0000256" key="4">
    <source>
        <dbReference type="ARBA" id="ARBA00022723"/>
    </source>
</evidence>
<dbReference type="InterPro" id="IPR015425">
    <property type="entry name" value="FH2_Formin"/>
</dbReference>
<dbReference type="InterPro" id="IPR006585">
    <property type="entry name" value="FTP1"/>
</dbReference>
<dbReference type="SMART" id="SM00607">
    <property type="entry name" value="FTP"/>
    <property type="match status" value="3"/>
</dbReference>
<dbReference type="GO" id="GO:0042806">
    <property type="term" value="F:fucose binding"/>
    <property type="evidence" value="ECO:0007669"/>
    <property type="project" value="UniProtKB-ARBA"/>
</dbReference>
<dbReference type="InterPro" id="IPR051941">
    <property type="entry name" value="BG_Antigen-Binding_Lectin"/>
</dbReference>
<proteinExistence type="inferred from homology"/>
<dbReference type="PANTHER" id="PTHR45713:SF6">
    <property type="entry name" value="F5_8 TYPE C DOMAIN-CONTAINING PROTEIN"/>
    <property type="match status" value="1"/>
</dbReference>
<feature type="compositionally biased region" description="Pro residues" evidence="8">
    <location>
        <begin position="492"/>
        <end position="508"/>
    </location>
</feature>
<gene>
    <name evidence="10" type="ORF">GSONMT00006330001</name>
</gene>
<dbReference type="GO" id="GO:0010185">
    <property type="term" value="P:regulation of cellular defense response"/>
    <property type="evidence" value="ECO:0007669"/>
    <property type="project" value="UniProtKB-ARBA"/>
</dbReference>
<accession>A0A060XDR1</accession>
<name>A0A060XDR1_ONCMY</name>
<dbReference type="GO" id="GO:0046872">
    <property type="term" value="F:metal ion binding"/>
    <property type="evidence" value="ECO:0007669"/>
    <property type="project" value="UniProtKB-KW"/>
</dbReference>
<evidence type="ECO:0000256" key="3">
    <source>
        <dbReference type="ARBA" id="ARBA00011233"/>
    </source>
</evidence>
<dbReference type="PANTHER" id="PTHR45713">
    <property type="entry name" value="FTP DOMAIN-CONTAINING PROTEIN"/>
    <property type="match status" value="1"/>
</dbReference>
<comment type="similarity">
    <text evidence="2">Belongs to the fucolectin family.</text>
</comment>
<reference evidence="10" key="2">
    <citation type="submission" date="2014-03" db="EMBL/GenBank/DDBJ databases">
        <authorList>
            <person name="Genoscope - CEA"/>
        </authorList>
    </citation>
    <scope>NUCLEOTIDE SEQUENCE</scope>
</reference>
<evidence type="ECO:0000313" key="11">
    <source>
        <dbReference type="Proteomes" id="UP000193380"/>
    </source>
</evidence>
<dbReference type="GO" id="GO:0001868">
    <property type="term" value="P:regulation of complement activation, lectin pathway"/>
    <property type="evidence" value="ECO:0007669"/>
    <property type="project" value="UniProtKB-ARBA"/>
</dbReference>
<dbReference type="Pfam" id="PF22633">
    <property type="entry name" value="F5_F8_type_C_2"/>
    <property type="match status" value="2"/>
</dbReference>
<dbReference type="Pfam" id="PF02181">
    <property type="entry name" value="FH2"/>
    <property type="match status" value="1"/>
</dbReference>
<dbReference type="AlphaFoldDB" id="A0A060XDR1"/>
<keyword evidence="5" id="KW-0430">Lectin</keyword>
<keyword evidence="7" id="KW-1015">Disulfide bond</keyword>
<evidence type="ECO:0000256" key="6">
    <source>
        <dbReference type="ARBA" id="ARBA00022837"/>
    </source>
</evidence>
<evidence type="ECO:0000256" key="7">
    <source>
        <dbReference type="ARBA" id="ARBA00023157"/>
    </source>
</evidence>
<dbReference type="InterPro" id="IPR008979">
    <property type="entry name" value="Galactose-bd-like_sf"/>
</dbReference>
<evidence type="ECO:0000259" key="9">
    <source>
        <dbReference type="PROSITE" id="PS51444"/>
    </source>
</evidence>
<dbReference type="Gene3D" id="1.20.58.2220">
    <property type="entry name" value="Formin, FH2 domain"/>
    <property type="match status" value="1"/>
</dbReference>
<keyword evidence="6" id="KW-0106">Calcium</keyword>
<evidence type="ECO:0000256" key="2">
    <source>
        <dbReference type="ARBA" id="ARBA00010147"/>
    </source>
</evidence>
<feature type="region of interest" description="Disordered" evidence="8">
    <location>
        <begin position="166"/>
        <end position="192"/>
    </location>
</feature>
<dbReference type="STRING" id="8022.A0A060XDR1"/>
<dbReference type="EMBL" id="FR905257">
    <property type="protein sequence ID" value="CDQ77728.1"/>
    <property type="molecule type" value="Genomic_DNA"/>
</dbReference>
<dbReference type="Proteomes" id="UP000193380">
    <property type="component" value="Unassembled WGS sequence"/>
</dbReference>
<comment type="function">
    <text evidence="1">Acts as a defensive agent. Recognizes blood group fucosylated oligosaccharides including A, B, H and Lewis B-type antigens. Does not recognize Lewis A antigen and has low affinity for monovalent haptens.</text>
</comment>